<dbReference type="GO" id="GO:0005254">
    <property type="term" value="F:chloride channel activity"/>
    <property type="evidence" value="ECO:0007669"/>
    <property type="project" value="UniProtKB-KW"/>
</dbReference>
<keyword evidence="7" id="KW-0869">Chloride channel</keyword>
<dbReference type="InterPro" id="IPR050368">
    <property type="entry name" value="ClC-type_chloride_channel"/>
</dbReference>
<comment type="subcellular location">
    <subcellularLocation>
        <location evidence="1">Membrane</location>
        <topology evidence="1">Multi-pass membrane protein</topology>
    </subcellularLocation>
</comment>
<evidence type="ECO:0000256" key="10">
    <source>
        <dbReference type="SAM" id="Phobius"/>
    </source>
</evidence>
<dbReference type="Proteomes" id="UP000199144">
    <property type="component" value="Unassembled WGS sequence"/>
</dbReference>
<dbReference type="STRING" id="254406.SAMN04488042_102225"/>
<dbReference type="GO" id="GO:0034707">
    <property type="term" value="C:chloride channel complex"/>
    <property type="evidence" value="ECO:0007669"/>
    <property type="project" value="UniProtKB-KW"/>
</dbReference>
<dbReference type="PANTHER" id="PTHR43427:SF6">
    <property type="entry name" value="CHLORIDE CHANNEL PROTEIN CLC-E"/>
    <property type="match status" value="1"/>
</dbReference>
<dbReference type="PANTHER" id="PTHR43427">
    <property type="entry name" value="CHLORIDE CHANNEL PROTEIN CLC-E"/>
    <property type="match status" value="1"/>
</dbReference>
<sequence length="562" mass="59243">MAKSVGSFLSESAQQAVSTCKGGWRILLDKGPSQFQFWLIALIIGIAAGFAALGFRKGIAWLQSTLYGTDDLTHLHSFANTLPWYMLLLIPIMGGLVVGLILHRFTPDGRVRSVADVIEGAALHEGRVEGREGVASALASLITLSSGGSTGREGPVVHMAGVIASWVSNRIQADGITGRDLLGCAVAAAVSASFNAPIAGALFALEVVLRHFAVHAFAPIVIASVAGTVINRLEFGDVTEFHLPMASALQFYQELPAFLLLGGVCGFVAVALMWTIFWAEDMANHVQAGLKMPRWLRPAVSGALLGALAIWFPHIIGVGYETTSAALTGQLVLHEAIVFAVLKVIAVSITMAGRMGGGVFSPSLMVGALTGLAFGMIATAVFPDVSGTITLYALAGTGAVAAAVLGAPISTTLIVFELTGDWQTGLAVMVSVSISTALGSRLVDRSFFLTQLERRNVHVAAGPQAYLLSMFRVAKVMRPKDHPRAAPEDRLWEMIAEGTYIDGNATLESAMPIFETTGTPFLPVVTLTGEDAPPELWGALFHVDALRAYNRALAATAAEEHS</sequence>
<keyword evidence="6 10" id="KW-0472">Membrane</keyword>
<dbReference type="InterPro" id="IPR001807">
    <property type="entry name" value="ClC"/>
</dbReference>
<dbReference type="EMBL" id="FOTQ01000002">
    <property type="protein sequence ID" value="SFL94264.1"/>
    <property type="molecule type" value="Genomic_DNA"/>
</dbReference>
<keyword evidence="3 10" id="KW-0812">Transmembrane</keyword>
<feature type="transmembrane region" description="Helical" evidence="10">
    <location>
        <begin position="82"/>
        <end position="102"/>
    </location>
</feature>
<dbReference type="CDD" id="cd00400">
    <property type="entry name" value="Voltage_gated_ClC"/>
    <property type="match status" value="1"/>
</dbReference>
<evidence type="ECO:0000313" key="12">
    <source>
        <dbReference type="Proteomes" id="UP000199144"/>
    </source>
</evidence>
<keyword evidence="12" id="KW-1185">Reference proteome</keyword>
<evidence type="ECO:0000256" key="8">
    <source>
        <dbReference type="ARBA" id="ARBA00023214"/>
    </source>
</evidence>
<evidence type="ECO:0000256" key="9">
    <source>
        <dbReference type="ARBA" id="ARBA00023303"/>
    </source>
</evidence>
<feature type="transmembrane region" description="Helical" evidence="10">
    <location>
        <begin position="181"/>
        <end position="205"/>
    </location>
</feature>
<name>A0A1I4LTD8_9RHOB</name>
<feature type="transmembrane region" description="Helical" evidence="10">
    <location>
        <begin position="255"/>
        <end position="279"/>
    </location>
</feature>
<dbReference type="AlphaFoldDB" id="A0A1I4LTD8"/>
<feature type="transmembrane region" description="Helical" evidence="10">
    <location>
        <begin position="299"/>
        <end position="320"/>
    </location>
</feature>
<keyword evidence="9" id="KW-0407">Ion channel</keyword>
<evidence type="ECO:0000256" key="2">
    <source>
        <dbReference type="ARBA" id="ARBA00022448"/>
    </source>
</evidence>
<dbReference type="Gene3D" id="1.10.3080.10">
    <property type="entry name" value="Clc chloride channel"/>
    <property type="match status" value="1"/>
</dbReference>
<organism evidence="11 12">
    <name type="scientific">Shimia aestuarii</name>
    <dbReference type="NCBI Taxonomy" id="254406"/>
    <lineage>
        <taxon>Bacteria</taxon>
        <taxon>Pseudomonadati</taxon>
        <taxon>Pseudomonadota</taxon>
        <taxon>Alphaproteobacteria</taxon>
        <taxon>Rhodobacterales</taxon>
        <taxon>Roseobacteraceae</taxon>
    </lineage>
</organism>
<keyword evidence="4 10" id="KW-1133">Transmembrane helix</keyword>
<dbReference type="PRINTS" id="PR00762">
    <property type="entry name" value="CLCHANNEL"/>
</dbReference>
<feature type="transmembrane region" description="Helical" evidence="10">
    <location>
        <begin position="332"/>
        <end position="353"/>
    </location>
</feature>
<evidence type="ECO:0000313" key="11">
    <source>
        <dbReference type="EMBL" id="SFL94264.1"/>
    </source>
</evidence>
<dbReference type="InterPro" id="IPR014743">
    <property type="entry name" value="Cl-channel_core"/>
</dbReference>
<feature type="transmembrane region" description="Helical" evidence="10">
    <location>
        <begin position="35"/>
        <end position="55"/>
    </location>
</feature>
<dbReference type="OrthoDB" id="9767361at2"/>
<dbReference type="SUPFAM" id="SSF81340">
    <property type="entry name" value="Clc chloride channel"/>
    <property type="match status" value="1"/>
</dbReference>
<dbReference type="RefSeq" id="WP_093093080.1">
    <property type="nucleotide sequence ID" value="NZ_FOTQ01000002.1"/>
</dbReference>
<feature type="transmembrane region" description="Helical" evidence="10">
    <location>
        <begin position="359"/>
        <end position="382"/>
    </location>
</feature>
<evidence type="ECO:0000256" key="3">
    <source>
        <dbReference type="ARBA" id="ARBA00022692"/>
    </source>
</evidence>
<feature type="transmembrane region" description="Helical" evidence="10">
    <location>
        <begin position="211"/>
        <end position="234"/>
    </location>
</feature>
<evidence type="ECO:0000256" key="4">
    <source>
        <dbReference type="ARBA" id="ARBA00022989"/>
    </source>
</evidence>
<evidence type="ECO:0000256" key="7">
    <source>
        <dbReference type="ARBA" id="ARBA00023173"/>
    </source>
</evidence>
<evidence type="ECO:0000256" key="5">
    <source>
        <dbReference type="ARBA" id="ARBA00023065"/>
    </source>
</evidence>
<protein>
    <submittedName>
        <fullName evidence="11">Chloride channel protein, CIC family</fullName>
    </submittedName>
</protein>
<reference evidence="11 12" key="1">
    <citation type="submission" date="2016-10" db="EMBL/GenBank/DDBJ databases">
        <authorList>
            <person name="de Groot N.N."/>
        </authorList>
    </citation>
    <scope>NUCLEOTIDE SEQUENCE [LARGE SCALE GENOMIC DNA]</scope>
    <source>
        <strain evidence="11 12">DSM 15283</strain>
    </source>
</reference>
<feature type="transmembrane region" description="Helical" evidence="10">
    <location>
        <begin position="389"/>
        <end position="416"/>
    </location>
</feature>
<keyword evidence="8" id="KW-0868">Chloride</keyword>
<evidence type="ECO:0000256" key="6">
    <source>
        <dbReference type="ARBA" id="ARBA00023136"/>
    </source>
</evidence>
<accession>A0A1I4LTD8</accession>
<proteinExistence type="predicted"/>
<evidence type="ECO:0000256" key="1">
    <source>
        <dbReference type="ARBA" id="ARBA00004141"/>
    </source>
</evidence>
<gene>
    <name evidence="11" type="ORF">SAMN04488042_102225</name>
</gene>
<keyword evidence="2" id="KW-0813">Transport</keyword>
<dbReference type="Pfam" id="PF00654">
    <property type="entry name" value="Voltage_CLC"/>
    <property type="match status" value="1"/>
</dbReference>
<keyword evidence="5" id="KW-0406">Ion transport</keyword>